<accession>A0A6G4A6F0</accession>
<dbReference type="Pfam" id="PF07833">
    <property type="entry name" value="Cu_amine_oxidN1"/>
    <property type="match status" value="1"/>
</dbReference>
<dbReference type="PANTHER" id="PTHR46652:SF3">
    <property type="entry name" value="LEUCINE-RICH REPEAT-CONTAINING PROTEIN 9"/>
    <property type="match status" value="1"/>
</dbReference>
<sequence length="701" mass="79901">MNVMKIQVYYIAVCILVVTLLFPAQTQAASTGANIEDPVLEQAIRDELKLSADQTLDFNTMEKLTSLFPQGKRKIKSLKGLEMAYNLTRLYLPNQEITDITPLSDLYQLDFLALNDNQITNICPISSLTRLQKLIISGNQIEDVSCFKQLTSLTDLLAGKNKIKDVTSLSKSKIKWLDVSGNMVSDISSTTTMKELRNLYVDQGNLNEKSKQLLEQLKQSGIAVNQNSKNVDNNSGITVLVNGDRVLFDQSPRVEEGTTLVQFRPLFEKLGFTIQWDDNTKTIQAHKEGVRLSLQVDNEHASLNGSPYVLPIAPINVEGNIFVPIRFVGEASKYEVTWEKSTKTIYLMTDHDVVSPDGKSQLKLSGKWFDKTPPSDELQIFTVSGDNTIMSITEPDADLSQFESLAVYEKSIIDSLESQIKDYSQGIEMKINGLDASQFSYTYISPKGTHYTYVQTLIKGKYSFFRVILLTTDKMNAEVNQEYQNILQSFQEIKTASQLNQEKISKLTPKEYVLDIAHFYRKLGFFQKDKSLSDQRFDDKFLEFYQGYANKDRDPFDTKKAFNEFADLYVLQQDKDRVWMENTEVEVGQGKDVYVQMLKEWSAISRGSFLPTGIVETWDADEESVALTFTLNGQKQTIHPAYTNDYIDTDILFELNEMMKETGHQFAEVYTDHGESFVTVLTEEEKAKMAQERFIDFYSYD</sequence>
<evidence type="ECO:0000256" key="1">
    <source>
        <dbReference type="ARBA" id="ARBA00022614"/>
    </source>
</evidence>
<dbReference type="Gene3D" id="3.30.457.10">
    <property type="entry name" value="Copper amine oxidase-like, N-terminal domain"/>
    <property type="match status" value="1"/>
</dbReference>
<protein>
    <recommendedName>
        <fullName evidence="4">Copper amine oxidase-like N-terminal domain-containing protein</fullName>
    </recommendedName>
</protein>
<feature type="signal peptide" evidence="3">
    <location>
        <begin position="1"/>
        <end position="28"/>
    </location>
</feature>
<dbReference type="PROSITE" id="PS51450">
    <property type="entry name" value="LRR"/>
    <property type="match status" value="3"/>
</dbReference>
<dbReference type="InterPro" id="IPR012854">
    <property type="entry name" value="Cu_amine_oxidase-like_N"/>
</dbReference>
<dbReference type="Pfam" id="PF12799">
    <property type="entry name" value="LRR_4"/>
    <property type="match status" value="1"/>
</dbReference>
<dbReference type="InterPro" id="IPR025875">
    <property type="entry name" value="Leu-rich_rpt_4"/>
</dbReference>
<evidence type="ECO:0000256" key="2">
    <source>
        <dbReference type="ARBA" id="ARBA00022737"/>
    </source>
</evidence>
<keyword evidence="2" id="KW-0677">Repeat</keyword>
<feature type="chain" id="PRO_5026314048" description="Copper amine oxidase-like N-terminal domain-containing protein" evidence="3">
    <location>
        <begin position="29"/>
        <end position="701"/>
    </location>
</feature>
<evidence type="ECO:0000313" key="5">
    <source>
        <dbReference type="EMBL" id="NEW09900.1"/>
    </source>
</evidence>
<comment type="caution">
    <text evidence="5">The sequence shown here is derived from an EMBL/GenBank/DDBJ whole genome shotgun (WGS) entry which is preliminary data.</text>
</comment>
<dbReference type="InterPro" id="IPR032675">
    <property type="entry name" value="LRR_dom_sf"/>
</dbReference>
<dbReference type="SMART" id="SM00365">
    <property type="entry name" value="LRR_SD22"/>
    <property type="match status" value="3"/>
</dbReference>
<dbReference type="EMBL" id="JAAIKC010000028">
    <property type="protein sequence ID" value="NEW09900.1"/>
    <property type="molecule type" value="Genomic_DNA"/>
</dbReference>
<gene>
    <name evidence="5" type="ORF">GK047_28860</name>
</gene>
<keyword evidence="1" id="KW-0433">Leucine-rich repeat</keyword>
<reference evidence="5" key="1">
    <citation type="submission" date="2020-02" db="EMBL/GenBank/DDBJ databases">
        <authorList>
            <person name="Shen X.-R."/>
            <person name="Zhang Y.-X."/>
        </authorList>
    </citation>
    <scope>NUCLEOTIDE SEQUENCE</scope>
    <source>
        <strain evidence="5">SYP-B3998</strain>
    </source>
</reference>
<dbReference type="SUPFAM" id="SSF55383">
    <property type="entry name" value="Copper amine oxidase, domain N"/>
    <property type="match status" value="1"/>
</dbReference>
<dbReference type="Gene3D" id="3.80.10.10">
    <property type="entry name" value="Ribonuclease Inhibitor"/>
    <property type="match status" value="1"/>
</dbReference>
<keyword evidence="3" id="KW-0732">Signal</keyword>
<dbReference type="InterPro" id="IPR001611">
    <property type="entry name" value="Leu-rich_rpt"/>
</dbReference>
<organism evidence="5">
    <name type="scientific">Paenibacillus sp. SYP-B3998</name>
    <dbReference type="NCBI Taxonomy" id="2678564"/>
    <lineage>
        <taxon>Bacteria</taxon>
        <taxon>Bacillati</taxon>
        <taxon>Bacillota</taxon>
        <taxon>Bacilli</taxon>
        <taxon>Bacillales</taxon>
        <taxon>Paenibacillaceae</taxon>
        <taxon>Paenibacillus</taxon>
    </lineage>
</organism>
<evidence type="ECO:0000259" key="4">
    <source>
        <dbReference type="Pfam" id="PF07833"/>
    </source>
</evidence>
<proteinExistence type="predicted"/>
<dbReference type="InterPro" id="IPR036582">
    <property type="entry name" value="Mao_N_sf"/>
</dbReference>
<name>A0A6G4A6F0_9BACL</name>
<dbReference type="SUPFAM" id="SSF52058">
    <property type="entry name" value="L domain-like"/>
    <property type="match status" value="1"/>
</dbReference>
<dbReference type="PANTHER" id="PTHR46652">
    <property type="entry name" value="LEUCINE-RICH REPEAT AND IQ DOMAIN-CONTAINING PROTEIN 1-RELATED"/>
    <property type="match status" value="1"/>
</dbReference>
<dbReference type="AlphaFoldDB" id="A0A6G4A6F0"/>
<dbReference type="InterPro" id="IPR050836">
    <property type="entry name" value="SDS22/Internalin_LRR"/>
</dbReference>
<feature type="domain" description="Copper amine oxidase-like N-terminal" evidence="4">
    <location>
        <begin position="241"/>
        <end position="347"/>
    </location>
</feature>
<dbReference type="RefSeq" id="WP_163954183.1">
    <property type="nucleotide sequence ID" value="NZ_JAAIKC010000028.1"/>
</dbReference>
<dbReference type="Gene3D" id="3.40.1000.10">
    <property type="entry name" value="Mog1/PsbP, alpha/beta/alpha sandwich"/>
    <property type="match status" value="1"/>
</dbReference>
<evidence type="ECO:0000256" key="3">
    <source>
        <dbReference type="SAM" id="SignalP"/>
    </source>
</evidence>